<gene>
    <name evidence="2" type="ORF">FOE67_07710</name>
</gene>
<dbReference type="Pfam" id="PF04978">
    <property type="entry name" value="MST"/>
    <property type="match status" value="1"/>
</dbReference>
<dbReference type="Gene3D" id="1.20.120.450">
    <property type="entry name" value="dinb family like domain"/>
    <property type="match status" value="1"/>
</dbReference>
<dbReference type="EMBL" id="VKHS01000118">
    <property type="protein sequence ID" value="MBB0229402.1"/>
    <property type="molecule type" value="Genomic_DNA"/>
</dbReference>
<sequence>MLWNLDGLIEYDIRRPLTSTGTNLLGLVKHLSISESRYFGEVFDRPFPEPLPRWDDAEERGAAMWATEHETRDEITDRYRRVWGHSDTTITALAIDSPGHVPWGPHPHVKLFNVLVHMLTETSRHAGHADILREQLDGSTGTTAEYSTPQRDGAFREVRGAKIERAARAAVGSGEVRNFRPSPHVPSPDSRGGSGPSGTRETSAATRKTPSPPHWQRPGSGRPENHLVHTGRGPYIYAPPPQSC</sequence>
<feature type="region of interest" description="Disordered" evidence="1">
    <location>
        <begin position="169"/>
        <end position="244"/>
    </location>
</feature>
<comment type="caution">
    <text evidence="2">The sequence shown here is derived from an EMBL/GenBank/DDBJ whole genome shotgun (WGS) entry which is preliminary data.</text>
</comment>
<dbReference type="Proteomes" id="UP000530234">
    <property type="component" value="Unassembled WGS sequence"/>
</dbReference>
<proteinExistence type="predicted"/>
<dbReference type="AlphaFoldDB" id="A0A7W3XW60"/>
<organism evidence="2 3">
    <name type="scientific">Streptomyces calidiresistens</name>
    <dbReference type="NCBI Taxonomy" id="1485586"/>
    <lineage>
        <taxon>Bacteria</taxon>
        <taxon>Bacillati</taxon>
        <taxon>Actinomycetota</taxon>
        <taxon>Actinomycetes</taxon>
        <taxon>Kitasatosporales</taxon>
        <taxon>Streptomycetaceae</taxon>
        <taxon>Streptomyces</taxon>
    </lineage>
</organism>
<protein>
    <submittedName>
        <fullName evidence="2">DUF664 domain-containing protein</fullName>
    </submittedName>
</protein>
<reference evidence="3" key="1">
    <citation type="submission" date="2019-10" db="EMBL/GenBank/DDBJ databases">
        <title>Streptomyces sp. nov., a novel actinobacterium isolated from alkaline environment.</title>
        <authorList>
            <person name="Golinska P."/>
        </authorList>
    </citation>
    <scope>NUCLEOTIDE SEQUENCE [LARGE SCALE GENOMIC DNA]</scope>
    <source>
        <strain evidence="3">DSM 42108</strain>
    </source>
</reference>
<evidence type="ECO:0000256" key="1">
    <source>
        <dbReference type="SAM" id="MobiDB-lite"/>
    </source>
</evidence>
<feature type="region of interest" description="Disordered" evidence="1">
    <location>
        <begin position="134"/>
        <end position="154"/>
    </location>
</feature>
<feature type="compositionally biased region" description="Polar residues" evidence="1">
    <location>
        <begin position="199"/>
        <end position="209"/>
    </location>
</feature>
<dbReference type="InterPro" id="IPR034660">
    <property type="entry name" value="DinB/YfiT-like"/>
</dbReference>
<feature type="compositionally biased region" description="Polar residues" evidence="1">
    <location>
        <begin position="137"/>
        <end position="150"/>
    </location>
</feature>
<dbReference type="InterPro" id="IPR007061">
    <property type="entry name" value="MST-like"/>
</dbReference>
<keyword evidence="3" id="KW-1185">Reference proteome</keyword>
<accession>A0A7W3XW60</accession>
<name>A0A7W3XW60_9ACTN</name>
<dbReference type="SUPFAM" id="SSF109854">
    <property type="entry name" value="DinB/YfiT-like putative metalloenzymes"/>
    <property type="match status" value="1"/>
</dbReference>
<evidence type="ECO:0000313" key="2">
    <source>
        <dbReference type="EMBL" id="MBB0229402.1"/>
    </source>
</evidence>
<evidence type="ECO:0000313" key="3">
    <source>
        <dbReference type="Proteomes" id="UP000530234"/>
    </source>
</evidence>